<evidence type="ECO:0000313" key="2">
    <source>
        <dbReference type="EMBL" id="MFC6867473.1"/>
    </source>
</evidence>
<feature type="signal peptide" evidence="1">
    <location>
        <begin position="1"/>
        <end position="31"/>
    </location>
</feature>
<dbReference type="Proteomes" id="UP001596337">
    <property type="component" value="Unassembled WGS sequence"/>
</dbReference>
<feature type="chain" id="PRO_5046281685" evidence="1">
    <location>
        <begin position="32"/>
        <end position="366"/>
    </location>
</feature>
<proteinExistence type="predicted"/>
<dbReference type="EMBL" id="JBHSXX010000001">
    <property type="protein sequence ID" value="MFC6867473.1"/>
    <property type="molecule type" value="Genomic_DNA"/>
</dbReference>
<reference evidence="3" key="1">
    <citation type="journal article" date="2019" name="Int. J. Syst. Evol. Microbiol.">
        <title>The Global Catalogue of Microorganisms (GCM) 10K type strain sequencing project: providing services to taxonomists for standard genome sequencing and annotation.</title>
        <authorList>
            <consortium name="The Broad Institute Genomics Platform"/>
            <consortium name="The Broad Institute Genome Sequencing Center for Infectious Disease"/>
            <person name="Wu L."/>
            <person name="Ma J."/>
        </authorList>
    </citation>
    <scope>NUCLEOTIDE SEQUENCE [LARGE SCALE GENOMIC DNA]</scope>
    <source>
        <strain evidence="3">KCTC 32255</strain>
    </source>
</reference>
<dbReference type="InterPro" id="IPR052944">
    <property type="entry name" value="Sporulation_related"/>
</dbReference>
<gene>
    <name evidence="2" type="ORF">ACFQGD_09955</name>
</gene>
<protein>
    <submittedName>
        <fullName evidence="2">Outer membrane lipoprotein carrier protein LolA</fullName>
    </submittedName>
</protein>
<keyword evidence="2" id="KW-0449">Lipoprotein</keyword>
<evidence type="ECO:0000313" key="3">
    <source>
        <dbReference type="Proteomes" id="UP001596337"/>
    </source>
</evidence>
<organism evidence="2 3">
    <name type="scientific">Haloechinothrix salitolerans</name>
    <dbReference type="NCBI Taxonomy" id="926830"/>
    <lineage>
        <taxon>Bacteria</taxon>
        <taxon>Bacillati</taxon>
        <taxon>Actinomycetota</taxon>
        <taxon>Actinomycetes</taxon>
        <taxon>Pseudonocardiales</taxon>
        <taxon>Pseudonocardiaceae</taxon>
        <taxon>Haloechinothrix</taxon>
    </lineage>
</organism>
<dbReference type="PANTHER" id="PTHR37507:SF2">
    <property type="entry name" value="SPORULATION PROTEIN YDCC"/>
    <property type="match status" value="1"/>
</dbReference>
<accession>A0ABW2BY07</accession>
<sequence length="366" mass="38232">MQPKTKGIAVAATGTTAGLVGLLVMALPADADQEPELPEVSATELVEQALSAEAPAFEGTVAMNNELGLPALPGLGLANAESARIFHGDDGARISVQRGSTEFTAVAGPDGAWTYDSASNTATRYPGIDPTRDMPKHGGVSDPARAASEIIDLLSDSSVITIDGTARVADRDVYELVLTPKPSERTLLREVTVAIDAATKLPLRFEVMPNGSPEPVVSVGFTEFDVGAQPDELFEFTPPRDAEVTTADPDKARKAGKALPMHTDPAQALDYVGVTGSGWDTVLTGTLPGDALDGAAERLGEMSGHDGRAENAPGDLLHRFGERFTDGEISGFVFTTRAGTGVLTDDGRFAVGAVPRQVLIEALEQQ</sequence>
<comment type="caution">
    <text evidence="2">The sequence shown here is derived from an EMBL/GenBank/DDBJ whole genome shotgun (WGS) entry which is preliminary data.</text>
</comment>
<keyword evidence="3" id="KW-1185">Reference proteome</keyword>
<keyword evidence="1" id="KW-0732">Signal</keyword>
<dbReference type="PANTHER" id="PTHR37507">
    <property type="entry name" value="SPORULATION PROTEIN YDCC"/>
    <property type="match status" value="1"/>
</dbReference>
<name>A0ABW2BY07_9PSEU</name>
<dbReference type="SUPFAM" id="SSF89392">
    <property type="entry name" value="Prokaryotic lipoproteins and lipoprotein localization factors"/>
    <property type="match status" value="1"/>
</dbReference>
<dbReference type="RefSeq" id="WP_345405426.1">
    <property type="nucleotide sequence ID" value="NZ_BAABLA010000120.1"/>
</dbReference>
<evidence type="ECO:0000256" key="1">
    <source>
        <dbReference type="SAM" id="SignalP"/>
    </source>
</evidence>
<dbReference type="Gene3D" id="2.50.20.10">
    <property type="entry name" value="Lipoprotein localisation LolA/LolB/LppX"/>
    <property type="match status" value="1"/>
</dbReference>
<dbReference type="InterPro" id="IPR029046">
    <property type="entry name" value="LolA/LolB/LppX"/>
</dbReference>